<evidence type="ECO:0000313" key="2">
    <source>
        <dbReference type="Proteomes" id="UP000003759"/>
    </source>
</evidence>
<gene>
    <name evidence="1" type="ORF">WESB_0238</name>
</gene>
<dbReference type="RefSeq" id="WP_014932217.1">
    <property type="nucleotide sequence ID" value="NC_018604.1"/>
</dbReference>
<keyword evidence="1" id="KW-0808">Transferase</keyword>
<name>K0JHA4_BRAPL</name>
<protein>
    <submittedName>
        <fullName evidence="1">Group 1 glycosyl transferase</fullName>
    </submittedName>
</protein>
<organism evidence="1 2">
    <name type="scientific">Brachyspira pilosicoli WesB</name>
    <dbReference type="NCBI Taxonomy" id="1161918"/>
    <lineage>
        <taxon>Bacteria</taxon>
        <taxon>Pseudomonadati</taxon>
        <taxon>Spirochaetota</taxon>
        <taxon>Spirochaetia</taxon>
        <taxon>Brachyspirales</taxon>
        <taxon>Brachyspiraceae</taxon>
        <taxon>Brachyspira</taxon>
    </lineage>
</organism>
<dbReference type="AlphaFoldDB" id="K0JHA4"/>
<dbReference type="KEGG" id="bpw:WESB_0238"/>
<accession>K0JHA4</accession>
<dbReference type="EMBL" id="HE793032">
    <property type="protein sequence ID" value="CCG55710.1"/>
    <property type="molecule type" value="Genomic_DNA"/>
</dbReference>
<dbReference type="Gene3D" id="3.40.50.150">
    <property type="entry name" value="Vaccinia Virus protein VP39"/>
    <property type="match status" value="1"/>
</dbReference>
<sequence length="302" mass="36095">MIFTEENLNKLLSFLPLSFKENIINKYQKRFTKNLTYHIDVLKDFRKDINFKDKIILEVGGGNIPKDYMFFYGAKKYICLDNITEWYTKNGWNYKSDDKKIFSINDSIKAFNKENSFIIDARLEDLPEFFYDKFDIVISIATFEHILNLKESIDIIYELLNNSGNLLSSFAPIYSSMIGHHFWYNNKYNFNTIVDELKFIHLLYSYDEAKEIIKNIFIYDKYGDLYLDLQKSFLYLAYESNVLNKLMYNDYITIFNDTKFKKLDLIPTWILNNISNDILSELENRYGKMRYDVAGFYVRATK</sequence>
<evidence type="ECO:0000313" key="1">
    <source>
        <dbReference type="EMBL" id="CCG55710.1"/>
    </source>
</evidence>
<proteinExistence type="predicted"/>
<dbReference type="SUPFAM" id="SSF53335">
    <property type="entry name" value="S-adenosyl-L-methionine-dependent methyltransferases"/>
    <property type="match status" value="1"/>
</dbReference>
<dbReference type="OrthoDB" id="174925at2"/>
<dbReference type="Proteomes" id="UP000003759">
    <property type="component" value="Chromosome"/>
</dbReference>
<dbReference type="PATRIC" id="fig|1161918.5.peg.977"/>
<dbReference type="HOGENOM" id="CLU_920323_0_0_12"/>
<dbReference type="InterPro" id="IPR029063">
    <property type="entry name" value="SAM-dependent_MTases_sf"/>
</dbReference>
<reference evidence="1 2" key="1">
    <citation type="journal article" date="2012" name="BMC Genomics">
        <title>Comparative genomics of Brachyspira pilosicoli strains: genome rearrangements, reductions and correlation of genetic compliment with phenotypic diversity.</title>
        <authorList>
            <person name="Mappley L.J."/>
            <person name="Black M.L."/>
            <person name="Abuoun M."/>
            <person name="Darby A.C."/>
            <person name="Woodward M.J."/>
            <person name="Parkhill J."/>
            <person name="Turner A.K."/>
            <person name="Bellgard M.I."/>
            <person name="La T."/>
            <person name="Phillips N.D."/>
            <person name="La Ragione R.M."/>
            <person name="Hampson D.J."/>
        </authorList>
    </citation>
    <scope>NUCLEOTIDE SEQUENCE [LARGE SCALE GENOMIC DNA]</scope>
    <source>
        <strain evidence="1">WesB</strain>
    </source>
</reference>
<dbReference type="GO" id="GO:0016740">
    <property type="term" value="F:transferase activity"/>
    <property type="evidence" value="ECO:0007669"/>
    <property type="project" value="UniProtKB-KW"/>
</dbReference>